<dbReference type="GO" id="GO:0003677">
    <property type="term" value="F:DNA binding"/>
    <property type="evidence" value="ECO:0007669"/>
    <property type="project" value="InterPro"/>
</dbReference>
<dbReference type="PROSITE" id="PS51011">
    <property type="entry name" value="ARID"/>
    <property type="match status" value="1"/>
</dbReference>
<organism evidence="2 3">
    <name type="scientific">Helianthus annuus</name>
    <name type="common">Common sunflower</name>
    <dbReference type="NCBI Taxonomy" id="4232"/>
    <lineage>
        <taxon>Eukaryota</taxon>
        <taxon>Viridiplantae</taxon>
        <taxon>Streptophyta</taxon>
        <taxon>Embryophyta</taxon>
        <taxon>Tracheophyta</taxon>
        <taxon>Spermatophyta</taxon>
        <taxon>Magnoliopsida</taxon>
        <taxon>eudicotyledons</taxon>
        <taxon>Gunneridae</taxon>
        <taxon>Pentapetalae</taxon>
        <taxon>asterids</taxon>
        <taxon>campanulids</taxon>
        <taxon>Asterales</taxon>
        <taxon>Asteraceae</taxon>
        <taxon>Asteroideae</taxon>
        <taxon>Heliantheae alliance</taxon>
        <taxon>Heliantheae</taxon>
        <taxon>Helianthus</taxon>
    </lineage>
</organism>
<gene>
    <name evidence="2" type="ORF">HanXRQr2_Chr12g0555131</name>
</gene>
<dbReference type="CDD" id="cd16100">
    <property type="entry name" value="ARID"/>
    <property type="match status" value="1"/>
</dbReference>
<name>A0A9K3HIQ8_HELAN</name>
<protein>
    <submittedName>
        <fullName evidence="2">Transcription factor interactor and regulator CCHC(Zn) family</fullName>
    </submittedName>
</protein>
<proteinExistence type="predicted"/>
<accession>A0A9K3HIQ8</accession>
<dbReference type="InterPro" id="IPR054722">
    <property type="entry name" value="PolX-like_BBD"/>
</dbReference>
<reference evidence="2" key="1">
    <citation type="journal article" date="2017" name="Nature">
        <title>The sunflower genome provides insights into oil metabolism, flowering and Asterid evolution.</title>
        <authorList>
            <person name="Badouin H."/>
            <person name="Gouzy J."/>
            <person name="Grassa C.J."/>
            <person name="Murat F."/>
            <person name="Staton S.E."/>
            <person name="Cottret L."/>
            <person name="Lelandais-Briere C."/>
            <person name="Owens G.L."/>
            <person name="Carrere S."/>
            <person name="Mayjonade B."/>
            <person name="Legrand L."/>
            <person name="Gill N."/>
            <person name="Kane N.C."/>
            <person name="Bowers J.E."/>
            <person name="Hubner S."/>
            <person name="Bellec A."/>
            <person name="Berard A."/>
            <person name="Berges H."/>
            <person name="Blanchet N."/>
            <person name="Boniface M.C."/>
            <person name="Brunel D."/>
            <person name="Catrice O."/>
            <person name="Chaidir N."/>
            <person name="Claudel C."/>
            <person name="Donnadieu C."/>
            <person name="Faraut T."/>
            <person name="Fievet G."/>
            <person name="Helmstetter N."/>
            <person name="King M."/>
            <person name="Knapp S.J."/>
            <person name="Lai Z."/>
            <person name="Le Paslier M.C."/>
            <person name="Lippi Y."/>
            <person name="Lorenzon L."/>
            <person name="Mandel J.R."/>
            <person name="Marage G."/>
            <person name="Marchand G."/>
            <person name="Marquand E."/>
            <person name="Bret-Mestries E."/>
            <person name="Morien E."/>
            <person name="Nambeesan S."/>
            <person name="Nguyen T."/>
            <person name="Pegot-Espagnet P."/>
            <person name="Pouilly N."/>
            <person name="Raftis F."/>
            <person name="Sallet E."/>
            <person name="Schiex T."/>
            <person name="Thomas J."/>
            <person name="Vandecasteele C."/>
            <person name="Vares D."/>
            <person name="Vear F."/>
            <person name="Vautrin S."/>
            <person name="Crespi M."/>
            <person name="Mangin B."/>
            <person name="Burke J.M."/>
            <person name="Salse J."/>
            <person name="Munos S."/>
            <person name="Vincourt P."/>
            <person name="Rieseberg L.H."/>
            <person name="Langlade N.B."/>
        </authorList>
    </citation>
    <scope>NUCLEOTIDE SEQUENCE</scope>
    <source>
        <tissue evidence="2">Leaves</tissue>
    </source>
</reference>
<dbReference type="PANTHER" id="PTHR46410">
    <property type="entry name" value="AT-RICH INTERACTIVE DOMAIN-CONTAINING PROTEIN 2"/>
    <property type="match status" value="1"/>
</dbReference>
<evidence type="ECO:0000259" key="1">
    <source>
        <dbReference type="PROSITE" id="PS51011"/>
    </source>
</evidence>
<reference evidence="2" key="2">
    <citation type="submission" date="2020-06" db="EMBL/GenBank/DDBJ databases">
        <title>Helianthus annuus Genome sequencing and assembly Release 2.</title>
        <authorList>
            <person name="Gouzy J."/>
            <person name="Langlade N."/>
            <person name="Munos S."/>
        </authorList>
    </citation>
    <scope>NUCLEOTIDE SEQUENCE</scope>
    <source>
        <tissue evidence="2">Leaves</tissue>
    </source>
</reference>
<dbReference type="InterPro" id="IPR036431">
    <property type="entry name" value="ARID_dom_sf"/>
</dbReference>
<dbReference type="SUPFAM" id="SSF46774">
    <property type="entry name" value="ARID-like"/>
    <property type="match status" value="1"/>
</dbReference>
<sequence length="540" mass="62424">MYIYCIAGKHSGYQDILIHCKNCPLIIVLVIHQYHSSLYTMHIQFGSITHDNTNPIHDSAAHVSSDPQHSGIRASTGKKKTEIQSTSTLLPCQHCTDEMSGKYKRSHREKTYFYCHKPGHQIYSCLKKETDEATQLIRQAVNTGIQKKEGVRDHQEMIVVGTEGGLWSDIWYVSSVFKHHMAGNLNVFKRIKHIIGVDTQSVENNFLFTRGVGSVEIKTCNETMRIQSVFYSPELDRNILSMDQLTMQGYTVNKDGDTCKIFPMFSIPVNNSVNEASGLTREEEIGLKEKQGILDENVFDDEFKERYLNSYFEELNLSSQETDWSLMIIKAMEFHEFDDCKAFMNLLDDREFVFKYKHTLESKFEEMVKWFLFEYMGITTRPVPPFTPNKRKIDLLSLYILVAVDGGYRDVTTENLWPAIAKDLGSEYEDGDYMRVTYAMYLDILDYYYKFKTVQGKVQEKEMVFEEGGSSTGCHRRPKSASEIQQEPVGPAQVALFAGVDDDDWNKVKRRKRFNFNYVRWAVEEANRSVMERAGKHNQV</sequence>
<dbReference type="Gene3D" id="1.10.150.60">
    <property type="entry name" value="ARID DNA-binding domain"/>
    <property type="match status" value="1"/>
</dbReference>
<feature type="domain" description="ARID" evidence="1">
    <location>
        <begin position="358"/>
        <end position="450"/>
    </location>
</feature>
<dbReference type="Gramene" id="mRNA:HanXRQr2_Chr12g0555131">
    <property type="protein sequence ID" value="CDS:HanXRQr2_Chr12g0555131.1"/>
    <property type="gene ID" value="HanXRQr2_Chr12g0555131"/>
</dbReference>
<evidence type="ECO:0000313" key="2">
    <source>
        <dbReference type="EMBL" id="KAF5779079.1"/>
    </source>
</evidence>
<dbReference type="Pfam" id="PF01388">
    <property type="entry name" value="ARID"/>
    <property type="match status" value="1"/>
</dbReference>
<dbReference type="EMBL" id="MNCJ02000327">
    <property type="protein sequence ID" value="KAF5779079.1"/>
    <property type="molecule type" value="Genomic_DNA"/>
</dbReference>
<keyword evidence="3" id="KW-1185">Reference proteome</keyword>
<dbReference type="Proteomes" id="UP000215914">
    <property type="component" value="Unassembled WGS sequence"/>
</dbReference>
<evidence type="ECO:0000313" key="3">
    <source>
        <dbReference type="Proteomes" id="UP000215914"/>
    </source>
</evidence>
<dbReference type="SMART" id="SM00501">
    <property type="entry name" value="BRIGHT"/>
    <property type="match status" value="1"/>
</dbReference>
<dbReference type="Pfam" id="PF22936">
    <property type="entry name" value="Pol_BBD"/>
    <property type="match status" value="1"/>
</dbReference>
<dbReference type="InterPro" id="IPR001606">
    <property type="entry name" value="ARID_dom"/>
</dbReference>
<dbReference type="PANTHER" id="PTHR46410:SF26">
    <property type="entry name" value="BULB-TYPE LECTIN DOMAIN-CONTAINING PROTEIN-RELATED"/>
    <property type="match status" value="1"/>
</dbReference>
<dbReference type="AlphaFoldDB" id="A0A9K3HIQ8"/>
<comment type="caution">
    <text evidence="2">The sequence shown here is derived from an EMBL/GenBank/DDBJ whole genome shotgun (WGS) entry which is preliminary data.</text>
</comment>